<proteinExistence type="predicted"/>
<sequence>MNNIAVRMALYVLSPVLVTLAGFLTGWGVGFNADTGILTIHLETAVTAIVSALGISGAIFAKWGVK</sequence>
<name>A0A6L6J6G7_9RHOB</name>
<dbReference type="OrthoDB" id="7778820at2"/>
<evidence type="ECO:0000313" key="2">
    <source>
        <dbReference type="EMBL" id="MTH76299.1"/>
    </source>
</evidence>
<comment type="caution">
    <text evidence="2">The sequence shown here is derived from an EMBL/GenBank/DDBJ whole genome shotgun (WGS) entry which is preliminary data.</text>
</comment>
<keyword evidence="1" id="KW-1133">Transmembrane helix</keyword>
<reference evidence="2 3" key="1">
    <citation type="submission" date="2019-11" db="EMBL/GenBank/DDBJ databases">
        <authorList>
            <person name="Dong K."/>
        </authorList>
    </citation>
    <scope>NUCLEOTIDE SEQUENCE [LARGE SCALE GENOMIC DNA]</scope>
    <source>
        <strain evidence="2 3">NBRC 111993</strain>
    </source>
</reference>
<feature type="transmembrane region" description="Helical" evidence="1">
    <location>
        <begin position="45"/>
        <end position="65"/>
    </location>
</feature>
<dbReference type="RefSeq" id="WP_155093684.1">
    <property type="nucleotide sequence ID" value="NZ_WMIE01000001.1"/>
</dbReference>
<feature type="transmembrane region" description="Helical" evidence="1">
    <location>
        <begin position="12"/>
        <end position="33"/>
    </location>
</feature>
<dbReference type="EMBL" id="WMIE01000001">
    <property type="protein sequence ID" value="MTH76299.1"/>
    <property type="molecule type" value="Genomic_DNA"/>
</dbReference>
<keyword evidence="1" id="KW-0812">Transmembrane</keyword>
<gene>
    <name evidence="2" type="ORF">GL286_00990</name>
</gene>
<evidence type="ECO:0000313" key="3">
    <source>
        <dbReference type="Proteomes" id="UP000478183"/>
    </source>
</evidence>
<protein>
    <submittedName>
        <fullName evidence="2">Uncharacterized protein</fullName>
    </submittedName>
</protein>
<evidence type="ECO:0000256" key="1">
    <source>
        <dbReference type="SAM" id="Phobius"/>
    </source>
</evidence>
<keyword evidence="1" id="KW-0472">Membrane</keyword>
<keyword evidence="3" id="KW-1185">Reference proteome</keyword>
<dbReference type="Proteomes" id="UP000478183">
    <property type="component" value="Unassembled WGS sequence"/>
</dbReference>
<dbReference type="AlphaFoldDB" id="A0A6L6J6G7"/>
<accession>A0A6L6J6G7</accession>
<organism evidence="2 3">
    <name type="scientific">Paracoccus aestuariivivens</name>
    <dbReference type="NCBI Taxonomy" id="1820333"/>
    <lineage>
        <taxon>Bacteria</taxon>
        <taxon>Pseudomonadati</taxon>
        <taxon>Pseudomonadota</taxon>
        <taxon>Alphaproteobacteria</taxon>
        <taxon>Rhodobacterales</taxon>
        <taxon>Paracoccaceae</taxon>
        <taxon>Paracoccus</taxon>
    </lineage>
</organism>